<feature type="compositionally biased region" description="Gly residues" evidence="2">
    <location>
        <begin position="30"/>
        <end position="52"/>
    </location>
</feature>
<evidence type="ECO:0000313" key="5">
    <source>
        <dbReference type="Proteomes" id="UP001256827"/>
    </source>
</evidence>
<organism evidence="4 5">
    <name type="scientific">Brevibacillus brevis</name>
    <name type="common">Bacillus brevis</name>
    <dbReference type="NCBI Taxonomy" id="1393"/>
    <lineage>
        <taxon>Bacteria</taxon>
        <taxon>Bacillati</taxon>
        <taxon>Bacillota</taxon>
        <taxon>Bacilli</taxon>
        <taxon>Bacillales</taxon>
        <taxon>Paenibacillaceae</taxon>
        <taxon>Brevibacillus</taxon>
    </lineage>
</organism>
<dbReference type="Proteomes" id="UP001256827">
    <property type="component" value="Chromosome"/>
</dbReference>
<dbReference type="Gene3D" id="3.40.190.150">
    <property type="entry name" value="Bordetella uptake gene, domain 1"/>
    <property type="match status" value="1"/>
</dbReference>
<dbReference type="SUPFAM" id="SSF53850">
    <property type="entry name" value="Periplasmic binding protein-like II"/>
    <property type="match status" value="1"/>
</dbReference>
<dbReference type="CDD" id="cd07012">
    <property type="entry name" value="PBP2_Bug_TTT"/>
    <property type="match status" value="1"/>
</dbReference>
<keyword evidence="5" id="KW-1185">Reference proteome</keyword>
<protein>
    <submittedName>
        <fullName evidence="4">Tripartite tricarboxylate transporter substrate binding protein</fullName>
    </submittedName>
</protein>
<proteinExistence type="inferred from homology"/>
<dbReference type="InterPro" id="IPR005064">
    <property type="entry name" value="BUG"/>
</dbReference>
<dbReference type="Gene3D" id="3.40.190.10">
    <property type="entry name" value="Periplasmic binding protein-like II"/>
    <property type="match status" value="1"/>
</dbReference>
<dbReference type="Pfam" id="PF03401">
    <property type="entry name" value="TctC"/>
    <property type="match status" value="1"/>
</dbReference>
<evidence type="ECO:0000256" key="2">
    <source>
        <dbReference type="SAM" id="MobiDB-lite"/>
    </source>
</evidence>
<accession>A0ABY9SZ90</accession>
<reference evidence="4 5" key="1">
    <citation type="submission" date="2023-09" db="EMBL/GenBank/DDBJ databases">
        <title>Complete Genome and Methylome dissection of Bacillus brevis NEB573 original source of BbsI restriction endonuclease.</title>
        <authorList>
            <person name="Fomenkov A."/>
            <person name="Roberts R.D."/>
        </authorList>
    </citation>
    <scope>NUCLEOTIDE SEQUENCE [LARGE SCALE GENOMIC DNA]</scope>
    <source>
        <strain evidence="4 5">NEB573</strain>
    </source>
</reference>
<dbReference type="RefSeq" id="WP_310763669.1">
    <property type="nucleotide sequence ID" value="NZ_CP134050.1"/>
</dbReference>
<evidence type="ECO:0000313" key="4">
    <source>
        <dbReference type="EMBL" id="WNC12336.1"/>
    </source>
</evidence>
<dbReference type="PROSITE" id="PS51257">
    <property type="entry name" value="PROKAR_LIPOPROTEIN"/>
    <property type="match status" value="1"/>
</dbReference>
<dbReference type="PANTHER" id="PTHR42928:SF3">
    <property type="entry name" value="UPF0065 PROTEIN YFLP"/>
    <property type="match status" value="1"/>
</dbReference>
<evidence type="ECO:0000256" key="3">
    <source>
        <dbReference type="SAM" id="SignalP"/>
    </source>
</evidence>
<keyword evidence="3" id="KW-0732">Signal</keyword>
<gene>
    <name evidence="4" type="ORF">RGB73_16510</name>
</gene>
<sequence>MKKRMALLALSTLLTVALAACGGGGGGSAGSGGASGQGAAGGAGSGTGGGSGTPAASNYPEKPLVIVAPSGAGGGWDKTARSLAKVLNESKLVTQSITVENKPGGGGTVFMAEYVNKDKGNPYRLFVSSPPILINNDKKEGNTPYGYRDVTPLAQMTKDFGALVVKADSPYKDIKSLLDAIKADPTKITLAGGSAPGSMDHLVSVLPAAKYGIDPKSVKYVSYDGGGEAIAALLGGNADMIATDASGVGEYLKAGKVRVLGVTSQERLSGPLSDVPTLKEQGIDATFTIWRGVFGPADMPADAKAYWDAKLKALNDNDLWKKELAANGWESEYKDAAAFTSFLDEQDKLVKELLTSLGMAK</sequence>
<name>A0ABY9SZ90_BREBE</name>
<evidence type="ECO:0000256" key="1">
    <source>
        <dbReference type="ARBA" id="ARBA00006987"/>
    </source>
</evidence>
<dbReference type="EMBL" id="CP134050">
    <property type="protein sequence ID" value="WNC12336.1"/>
    <property type="molecule type" value="Genomic_DNA"/>
</dbReference>
<dbReference type="InterPro" id="IPR042100">
    <property type="entry name" value="Bug_dom1"/>
</dbReference>
<feature type="region of interest" description="Disordered" evidence="2">
    <location>
        <begin position="30"/>
        <end position="56"/>
    </location>
</feature>
<feature type="chain" id="PRO_5045976956" evidence="3">
    <location>
        <begin position="20"/>
        <end position="361"/>
    </location>
</feature>
<feature type="signal peptide" evidence="3">
    <location>
        <begin position="1"/>
        <end position="19"/>
    </location>
</feature>
<dbReference type="PIRSF" id="PIRSF017082">
    <property type="entry name" value="YflP"/>
    <property type="match status" value="1"/>
</dbReference>
<dbReference type="PANTHER" id="PTHR42928">
    <property type="entry name" value="TRICARBOXYLATE-BINDING PROTEIN"/>
    <property type="match status" value="1"/>
</dbReference>
<comment type="similarity">
    <text evidence="1">Belongs to the UPF0065 (bug) family.</text>
</comment>